<dbReference type="FunFam" id="1.20.58.340:FF:000004">
    <property type="entry name" value="Magnesium transport protein CorA"/>
    <property type="match status" value="1"/>
</dbReference>
<dbReference type="Gene3D" id="1.20.58.340">
    <property type="entry name" value="Magnesium transport protein CorA, transmembrane region"/>
    <property type="match status" value="2"/>
</dbReference>
<evidence type="ECO:0000256" key="1">
    <source>
        <dbReference type="ARBA" id="ARBA00004651"/>
    </source>
</evidence>
<evidence type="ECO:0000256" key="7">
    <source>
        <dbReference type="ARBA" id="ARBA00022989"/>
    </source>
</evidence>
<gene>
    <name evidence="13" type="primary">corA_1</name>
    <name evidence="14" type="ORF">BJR09_04565</name>
    <name evidence="13" type="ORF">NCTC13830_00479</name>
</gene>
<evidence type="ECO:0000313" key="15">
    <source>
        <dbReference type="Proteomes" id="UP000254047"/>
    </source>
</evidence>
<dbReference type="PANTHER" id="PTHR46494">
    <property type="entry name" value="CORA FAMILY METAL ION TRANSPORTER (EUROFUNG)"/>
    <property type="match status" value="1"/>
</dbReference>
<name>A0A380FW62_9STAP</name>
<comment type="similarity">
    <text evidence="2">Belongs to the CorA metal ion transporter (MIT) (TC 1.A.35) family.</text>
</comment>
<reference evidence="14 16" key="2">
    <citation type="submission" date="2019-04" db="EMBL/GenBank/DDBJ databases">
        <title>Genomic characterization of Staphylococcus petrasii strains.</title>
        <authorList>
            <person name="Vrbovska V."/>
            <person name="Kovarovic V."/>
            <person name="Maslanova I."/>
            <person name="Indrakova A."/>
            <person name="Petras P."/>
            <person name="Sedo O."/>
            <person name="Svec P."/>
            <person name="Fisarova L."/>
            <person name="Sedlacek I."/>
            <person name="Doskar J."/>
            <person name="Pantucek R."/>
        </authorList>
    </citation>
    <scope>NUCLEOTIDE SEQUENCE [LARGE SCALE GENOMIC DNA]</scope>
    <source>
        <strain evidence="14 16">P5404</strain>
    </source>
</reference>
<dbReference type="GO" id="GO:0015095">
    <property type="term" value="F:magnesium ion transmembrane transporter activity"/>
    <property type="evidence" value="ECO:0007669"/>
    <property type="project" value="TreeGrafter"/>
</dbReference>
<feature type="transmembrane region" description="Helical" evidence="12">
    <location>
        <begin position="290"/>
        <end position="310"/>
    </location>
</feature>
<evidence type="ECO:0000256" key="5">
    <source>
        <dbReference type="ARBA" id="ARBA00022692"/>
    </source>
</evidence>
<evidence type="ECO:0000256" key="11">
    <source>
        <dbReference type="ARBA" id="ARBA00045497"/>
    </source>
</evidence>
<dbReference type="GO" id="GO:0005886">
    <property type="term" value="C:plasma membrane"/>
    <property type="evidence" value="ECO:0007669"/>
    <property type="project" value="UniProtKB-SubCell"/>
</dbReference>
<dbReference type="AlphaFoldDB" id="A0A380FW62"/>
<keyword evidence="3" id="KW-0813">Transport</keyword>
<dbReference type="GO" id="GO:0000287">
    <property type="term" value="F:magnesium ion binding"/>
    <property type="evidence" value="ECO:0007669"/>
    <property type="project" value="TreeGrafter"/>
</dbReference>
<dbReference type="Proteomes" id="UP000254047">
    <property type="component" value="Unassembled WGS sequence"/>
</dbReference>
<evidence type="ECO:0000313" key="16">
    <source>
        <dbReference type="Proteomes" id="UP000297598"/>
    </source>
</evidence>
<comment type="catalytic activity">
    <reaction evidence="10">
        <text>Mg(2+)(in) = Mg(2+)(out)</text>
        <dbReference type="Rhea" id="RHEA:29827"/>
        <dbReference type="ChEBI" id="CHEBI:18420"/>
    </reaction>
</comment>
<dbReference type="Pfam" id="PF01544">
    <property type="entry name" value="CorA"/>
    <property type="match status" value="1"/>
</dbReference>
<feature type="transmembrane region" description="Helical" evidence="12">
    <location>
        <begin position="255"/>
        <end position="278"/>
    </location>
</feature>
<dbReference type="GO" id="GO:0050897">
    <property type="term" value="F:cobalt ion binding"/>
    <property type="evidence" value="ECO:0007669"/>
    <property type="project" value="TreeGrafter"/>
</dbReference>
<proteinExistence type="inferred from homology"/>
<evidence type="ECO:0000256" key="4">
    <source>
        <dbReference type="ARBA" id="ARBA00022475"/>
    </source>
</evidence>
<evidence type="ECO:0000256" key="9">
    <source>
        <dbReference type="ARBA" id="ARBA00023136"/>
    </source>
</evidence>
<organism evidence="13 15">
    <name type="scientific">Staphylococcus petrasii</name>
    <dbReference type="NCBI Taxonomy" id="1276936"/>
    <lineage>
        <taxon>Bacteria</taxon>
        <taxon>Bacillati</taxon>
        <taxon>Bacillota</taxon>
        <taxon>Bacilli</taxon>
        <taxon>Bacillales</taxon>
        <taxon>Staphylococcaceae</taxon>
        <taxon>Staphylococcus</taxon>
    </lineage>
</organism>
<keyword evidence="7 12" id="KW-1133">Transmembrane helix</keyword>
<dbReference type="PANTHER" id="PTHR46494:SF1">
    <property type="entry name" value="CORA FAMILY METAL ION TRANSPORTER (EUROFUNG)"/>
    <property type="match status" value="1"/>
</dbReference>
<evidence type="ECO:0000313" key="13">
    <source>
        <dbReference type="EMBL" id="SUM42955.1"/>
    </source>
</evidence>
<dbReference type="OrthoDB" id="9803416at2"/>
<keyword evidence="16" id="KW-1185">Reference proteome</keyword>
<dbReference type="InterPro" id="IPR002523">
    <property type="entry name" value="MgTranspt_CorA/ZnTranspt_ZntB"/>
</dbReference>
<keyword evidence="9 12" id="KW-0472">Membrane</keyword>
<dbReference type="Proteomes" id="UP000297598">
    <property type="component" value="Unassembled WGS sequence"/>
</dbReference>
<keyword evidence="4" id="KW-1003">Cell membrane</keyword>
<evidence type="ECO:0000256" key="10">
    <source>
        <dbReference type="ARBA" id="ARBA00034269"/>
    </source>
</evidence>
<comment type="function">
    <text evidence="11">Mediates influx of magnesium ions. Alternates between open and closed states. Activated by low cytoplasmic Mg(2+) levels. Inactive when cytoplasmic Mg(2+) levels are high.</text>
</comment>
<keyword evidence="8" id="KW-0406">Ion transport</keyword>
<accession>A0A380FW62</accession>
<dbReference type="RefSeq" id="WP_103297909.1">
    <property type="nucleotide sequence ID" value="NZ_PPQT01000042.1"/>
</dbReference>
<sequence length="316" mass="37481">MSLTVRYIDSQGTFQQIDEMNKVPQGAKVIWYDFKQPTTEEQQLLTEKFKIAAHKIEESVYTISRPKFNLNHHAKQKYIVVHTIDDSDFEANPISITVQENQLITIHQSYIDEIHTLVHDISKDSNYHSADQLAVKLLDDITYNYFKFVNSVEDTVFSFEHKNVDSLNNKKLMQDVYDIRSQIIKLKRILIPMEELLNDFEDYQFQENNHEVKFLIQHIHSRLERQKDTLMACEQMTDDIKDNNESYRSSKINNVINVLTIISSIFFPLSFLTGWYGMNFTYMPELKWHYSYFVFIAFAIIVSLSLIILFKKKKWF</sequence>
<evidence type="ECO:0000256" key="12">
    <source>
        <dbReference type="SAM" id="Phobius"/>
    </source>
</evidence>
<evidence type="ECO:0000313" key="14">
    <source>
        <dbReference type="EMBL" id="TGE18208.1"/>
    </source>
</evidence>
<comment type="subcellular location">
    <subcellularLocation>
        <location evidence="1">Cell membrane</location>
        <topology evidence="1">Multi-pass membrane protein</topology>
    </subcellularLocation>
</comment>
<dbReference type="InterPro" id="IPR045861">
    <property type="entry name" value="CorA_cytoplasmic_dom"/>
</dbReference>
<dbReference type="InterPro" id="IPR045863">
    <property type="entry name" value="CorA_TM1_TM2"/>
</dbReference>
<evidence type="ECO:0000256" key="2">
    <source>
        <dbReference type="ARBA" id="ARBA00009765"/>
    </source>
</evidence>
<dbReference type="GO" id="GO:0015087">
    <property type="term" value="F:cobalt ion transmembrane transporter activity"/>
    <property type="evidence" value="ECO:0007669"/>
    <property type="project" value="TreeGrafter"/>
</dbReference>
<dbReference type="Gene3D" id="3.30.460.20">
    <property type="entry name" value="CorA soluble domain-like"/>
    <property type="match status" value="1"/>
</dbReference>
<evidence type="ECO:0000256" key="3">
    <source>
        <dbReference type="ARBA" id="ARBA00022448"/>
    </source>
</evidence>
<dbReference type="EMBL" id="UHDO01000001">
    <property type="protein sequence ID" value="SUM42955.1"/>
    <property type="molecule type" value="Genomic_DNA"/>
</dbReference>
<dbReference type="SUPFAM" id="SSF144083">
    <property type="entry name" value="Magnesium transport protein CorA, transmembrane region"/>
    <property type="match status" value="1"/>
</dbReference>
<dbReference type="EMBL" id="SRLS01000005">
    <property type="protein sequence ID" value="TGE18208.1"/>
    <property type="molecule type" value="Genomic_DNA"/>
</dbReference>
<reference evidence="13 15" key="1">
    <citation type="submission" date="2018-06" db="EMBL/GenBank/DDBJ databases">
        <authorList>
            <consortium name="Pathogen Informatics"/>
            <person name="Doyle S."/>
        </authorList>
    </citation>
    <scope>NUCLEOTIDE SEQUENCE [LARGE SCALE GENOMIC DNA]</scope>
    <source>
        <strain evidence="13 15">NCTC13830</strain>
    </source>
</reference>
<evidence type="ECO:0000256" key="6">
    <source>
        <dbReference type="ARBA" id="ARBA00022842"/>
    </source>
</evidence>
<keyword evidence="6" id="KW-0460">Magnesium</keyword>
<keyword evidence="5 12" id="KW-0812">Transmembrane</keyword>
<dbReference type="SUPFAM" id="SSF143865">
    <property type="entry name" value="CorA soluble domain-like"/>
    <property type="match status" value="1"/>
</dbReference>
<evidence type="ECO:0000256" key="8">
    <source>
        <dbReference type="ARBA" id="ARBA00023065"/>
    </source>
</evidence>
<protein>
    <submittedName>
        <fullName evidence="13">CorA-like Mg2+ transporter protein</fullName>
    </submittedName>
    <submittedName>
        <fullName evidence="14">Magnesium transporter CorA</fullName>
    </submittedName>
</protein>